<evidence type="ECO:0000256" key="8">
    <source>
        <dbReference type="ARBA" id="ARBA00034078"/>
    </source>
</evidence>
<comment type="similarity">
    <text evidence="1">Belongs to the 2Fe2S plant-type ferredoxin family.</text>
</comment>
<evidence type="ECO:0000256" key="7">
    <source>
        <dbReference type="ARBA" id="ARBA00023014"/>
    </source>
</evidence>
<dbReference type="GO" id="GO:0022900">
    <property type="term" value="P:electron transport chain"/>
    <property type="evidence" value="ECO:0007669"/>
    <property type="project" value="InterPro"/>
</dbReference>
<dbReference type="AlphaFoldDB" id="A0A844GR78"/>
<protein>
    <submittedName>
        <fullName evidence="10">2Fe-2S iron-sulfur cluster binding domain-containing protein</fullName>
    </submittedName>
</protein>
<dbReference type="PROSITE" id="PS51085">
    <property type="entry name" value="2FE2S_FER_2"/>
    <property type="match status" value="1"/>
</dbReference>
<dbReference type="Pfam" id="PF00111">
    <property type="entry name" value="Fer2"/>
    <property type="match status" value="1"/>
</dbReference>
<sequence length="101" mass="11226">MANSYKIKLINEEKGIDNVIEVNADEYILDAAERQGFNLPYSCRAGVCVSCTAKIVEGTVNHDYDFLKDKEIEAGFFLTCKAYATSDGVIKTHQEDALLDL</sequence>
<comment type="caution">
    <text evidence="10">The sequence shown here is derived from an EMBL/GenBank/DDBJ whole genome shotgun (WGS) entry which is preliminary data.</text>
</comment>
<evidence type="ECO:0000313" key="11">
    <source>
        <dbReference type="Proteomes" id="UP000437131"/>
    </source>
</evidence>
<name>A0A844GR78_9CHRO</name>
<evidence type="ECO:0000256" key="4">
    <source>
        <dbReference type="ARBA" id="ARBA00022723"/>
    </source>
</evidence>
<dbReference type="Proteomes" id="UP000437131">
    <property type="component" value="Unassembled WGS sequence"/>
</dbReference>
<reference evidence="10 11" key="1">
    <citation type="submission" date="2019-11" db="EMBL/GenBank/DDBJ databases">
        <title>Isolation of a new High Light Tolerant Cyanobacteria.</title>
        <authorList>
            <person name="Dobson Z."/>
            <person name="Vaughn N."/>
            <person name="Vaughn M."/>
            <person name="Fromme P."/>
            <person name="Mazor Y."/>
        </authorList>
    </citation>
    <scope>NUCLEOTIDE SEQUENCE [LARGE SCALE GENOMIC DNA]</scope>
    <source>
        <strain evidence="10 11">0216</strain>
    </source>
</reference>
<evidence type="ECO:0000256" key="3">
    <source>
        <dbReference type="ARBA" id="ARBA00022714"/>
    </source>
</evidence>
<keyword evidence="7" id="KW-0411">Iron-sulfur</keyword>
<evidence type="ECO:0000256" key="2">
    <source>
        <dbReference type="ARBA" id="ARBA00022448"/>
    </source>
</evidence>
<dbReference type="EMBL" id="WMIA01000001">
    <property type="protein sequence ID" value="MTF37562.1"/>
    <property type="molecule type" value="Genomic_DNA"/>
</dbReference>
<proteinExistence type="inferred from homology"/>
<dbReference type="SUPFAM" id="SSF54292">
    <property type="entry name" value="2Fe-2S ferredoxin-like"/>
    <property type="match status" value="1"/>
</dbReference>
<dbReference type="InterPro" id="IPR010241">
    <property type="entry name" value="Fd_pln"/>
</dbReference>
<keyword evidence="4" id="KW-0479">Metal-binding</keyword>
<evidence type="ECO:0000256" key="1">
    <source>
        <dbReference type="ARBA" id="ARBA00007874"/>
    </source>
</evidence>
<evidence type="ECO:0000256" key="6">
    <source>
        <dbReference type="ARBA" id="ARBA00023004"/>
    </source>
</evidence>
<dbReference type="GO" id="GO:0046872">
    <property type="term" value="F:metal ion binding"/>
    <property type="evidence" value="ECO:0007669"/>
    <property type="project" value="UniProtKB-KW"/>
</dbReference>
<organism evidence="10 11">
    <name type="scientific">Cyanobacterium aponinum 0216</name>
    <dbReference type="NCBI Taxonomy" id="2676140"/>
    <lineage>
        <taxon>Bacteria</taxon>
        <taxon>Bacillati</taxon>
        <taxon>Cyanobacteriota</taxon>
        <taxon>Cyanophyceae</taxon>
        <taxon>Oscillatoriophycideae</taxon>
        <taxon>Chroococcales</taxon>
        <taxon>Geminocystaceae</taxon>
        <taxon>Cyanobacterium</taxon>
    </lineage>
</organism>
<accession>A0A844GR78</accession>
<dbReference type="GO" id="GO:0009055">
    <property type="term" value="F:electron transfer activity"/>
    <property type="evidence" value="ECO:0007669"/>
    <property type="project" value="InterPro"/>
</dbReference>
<dbReference type="InterPro" id="IPR036010">
    <property type="entry name" value="2Fe-2S_ferredoxin-like_sf"/>
</dbReference>
<dbReference type="NCBIfam" id="TIGR02008">
    <property type="entry name" value="fdx_plant"/>
    <property type="match status" value="1"/>
</dbReference>
<dbReference type="InterPro" id="IPR001041">
    <property type="entry name" value="2Fe-2S_ferredoxin-type"/>
</dbReference>
<dbReference type="PANTHER" id="PTHR43112:SF3">
    <property type="entry name" value="FERREDOXIN-2, CHLOROPLASTIC"/>
    <property type="match status" value="1"/>
</dbReference>
<gene>
    <name evidence="10" type="ORF">GGC33_01250</name>
</gene>
<dbReference type="PANTHER" id="PTHR43112">
    <property type="entry name" value="FERREDOXIN"/>
    <property type="match status" value="1"/>
</dbReference>
<dbReference type="CDD" id="cd00207">
    <property type="entry name" value="fer2"/>
    <property type="match status" value="1"/>
</dbReference>
<dbReference type="Gene3D" id="3.10.20.30">
    <property type="match status" value="1"/>
</dbReference>
<keyword evidence="6" id="KW-0408">Iron</keyword>
<dbReference type="GO" id="GO:0051537">
    <property type="term" value="F:2 iron, 2 sulfur cluster binding"/>
    <property type="evidence" value="ECO:0007669"/>
    <property type="project" value="UniProtKB-KW"/>
</dbReference>
<keyword evidence="2" id="KW-0813">Transport</keyword>
<keyword evidence="5" id="KW-0249">Electron transport</keyword>
<comment type="cofactor">
    <cofactor evidence="8">
        <name>[2Fe-2S] cluster</name>
        <dbReference type="ChEBI" id="CHEBI:190135"/>
    </cofactor>
</comment>
<evidence type="ECO:0000259" key="9">
    <source>
        <dbReference type="PROSITE" id="PS51085"/>
    </source>
</evidence>
<evidence type="ECO:0000313" key="10">
    <source>
        <dbReference type="EMBL" id="MTF37562.1"/>
    </source>
</evidence>
<evidence type="ECO:0000256" key="5">
    <source>
        <dbReference type="ARBA" id="ARBA00022982"/>
    </source>
</evidence>
<keyword evidence="3" id="KW-0001">2Fe-2S</keyword>
<dbReference type="RefSeq" id="WP_015218242.1">
    <property type="nucleotide sequence ID" value="NZ_WMIA01000001.1"/>
</dbReference>
<dbReference type="InterPro" id="IPR012675">
    <property type="entry name" value="Beta-grasp_dom_sf"/>
</dbReference>
<feature type="domain" description="2Fe-2S ferredoxin-type" evidence="9">
    <location>
        <begin position="5"/>
        <end position="96"/>
    </location>
</feature>